<organism evidence="1 2">
    <name type="scientific">Azospirillum palustre</name>
    <dbReference type="NCBI Taxonomy" id="2044885"/>
    <lineage>
        <taxon>Bacteria</taxon>
        <taxon>Pseudomonadati</taxon>
        <taxon>Pseudomonadota</taxon>
        <taxon>Alphaproteobacteria</taxon>
        <taxon>Rhodospirillales</taxon>
        <taxon>Azospirillaceae</taxon>
        <taxon>Azospirillum</taxon>
    </lineage>
</organism>
<name>A0A2B8BIY8_9PROT</name>
<gene>
    <name evidence="1" type="ORF">CRT60_07675</name>
</gene>
<dbReference type="RefSeq" id="WP_098735833.1">
    <property type="nucleotide sequence ID" value="NZ_PDKW01000039.1"/>
</dbReference>
<keyword evidence="2" id="KW-1185">Reference proteome</keyword>
<dbReference type="PANTHER" id="PTHR39332:SF7">
    <property type="entry name" value="SRPBCC FAMILY PROTEIN"/>
    <property type="match status" value="1"/>
</dbReference>
<sequence>MPLVTATTLLPVPARRVWPLVRWDGAVGEWYPGAVSMTVDGTEKGALRRLRLYDGSPVVHRLEHVSRVDDAYTYTVIEGPYPVADLLAQIRLRADGEGQAVLHWTATFHPSAFHPQEGTEAEAERFVRDLYDAGMARLRTLLHQ</sequence>
<dbReference type="Proteomes" id="UP000225379">
    <property type="component" value="Unassembled WGS sequence"/>
</dbReference>
<dbReference type="EMBL" id="PDKW01000039">
    <property type="protein sequence ID" value="PGH57845.1"/>
    <property type="molecule type" value="Genomic_DNA"/>
</dbReference>
<dbReference type="Pfam" id="PF10604">
    <property type="entry name" value="Polyketide_cyc2"/>
    <property type="match status" value="1"/>
</dbReference>
<dbReference type="Gene3D" id="3.30.530.20">
    <property type="match status" value="1"/>
</dbReference>
<dbReference type="OrthoDB" id="1364128at2"/>
<evidence type="ECO:0000313" key="1">
    <source>
        <dbReference type="EMBL" id="PGH57845.1"/>
    </source>
</evidence>
<proteinExistence type="predicted"/>
<dbReference type="InterPro" id="IPR019587">
    <property type="entry name" value="Polyketide_cyclase/dehydratase"/>
</dbReference>
<protein>
    <submittedName>
        <fullName evidence="1">MxaD family protein</fullName>
    </submittedName>
</protein>
<comment type="caution">
    <text evidence="1">The sequence shown here is derived from an EMBL/GenBank/DDBJ whole genome shotgun (WGS) entry which is preliminary data.</text>
</comment>
<dbReference type="CDD" id="cd07821">
    <property type="entry name" value="PYR_PYL_RCAR_like"/>
    <property type="match status" value="1"/>
</dbReference>
<dbReference type="PANTHER" id="PTHR39332">
    <property type="entry name" value="BLL4707 PROTEIN"/>
    <property type="match status" value="1"/>
</dbReference>
<accession>A0A2B8BIY8</accession>
<dbReference type="AlphaFoldDB" id="A0A2B8BIY8"/>
<dbReference type="InterPro" id="IPR023393">
    <property type="entry name" value="START-like_dom_sf"/>
</dbReference>
<evidence type="ECO:0000313" key="2">
    <source>
        <dbReference type="Proteomes" id="UP000225379"/>
    </source>
</evidence>
<reference evidence="2" key="1">
    <citation type="submission" date="2017-10" db="EMBL/GenBank/DDBJ databases">
        <authorList>
            <person name="Kravchenko I.K."/>
            <person name="Grouzdev D.S."/>
        </authorList>
    </citation>
    <scope>NUCLEOTIDE SEQUENCE [LARGE SCALE GENOMIC DNA]</scope>
    <source>
        <strain evidence="2">B2</strain>
    </source>
</reference>
<dbReference type="SUPFAM" id="SSF55961">
    <property type="entry name" value="Bet v1-like"/>
    <property type="match status" value="1"/>
</dbReference>